<dbReference type="PANTHER" id="PTHR43300:SF11">
    <property type="entry name" value="ACETYLTRANSFERASE RV3034C-RELATED"/>
    <property type="match status" value="1"/>
</dbReference>
<gene>
    <name evidence="1" type="ORF">SAMN04515656_10511</name>
</gene>
<dbReference type="Pfam" id="PF00132">
    <property type="entry name" value="Hexapep"/>
    <property type="match status" value="1"/>
</dbReference>
<dbReference type="PANTHER" id="PTHR43300">
    <property type="entry name" value="ACETYLTRANSFERASE"/>
    <property type="match status" value="1"/>
</dbReference>
<proteinExistence type="predicted"/>
<name>A0A1H3Z479_9FIRM</name>
<evidence type="ECO:0000313" key="2">
    <source>
        <dbReference type="Proteomes" id="UP000199394"/>
    </source>
</evidence>
<dbReference type="InterPro" id="IPR001451">
    <property type="entry name" value="Hexapep"/>
</dbReference>
<dbReference type="SUPFAM" id="SSF51161">
    <property type="entry name" value="Trimeric LpxA-like enzymes"/>
    <property type="match status" value="1"/>
</dbReference>
<reference evidence="1 2" key="1">
    <citation type="submission" date="2016-10" db="EMBL/GenBank/DDBJ databases">
        <authorList>
            <person name="de Groot N.N."/>
        </authorList>
    </citation>
    <scope>NUCLEOTIDE SEQUENCE [LARGE SCALE GENOMIC DNA]</scope>
    <source>
        <strain evidence="1 2">SR12</strain>
    </source>
</reference>
<dbReference type="Proteomes" id="UP000199394">
    <property type="component" value="Unassembled WGS sequence"/>
</dbReference>
<dbReference type="OrthoDB" id="9801697at2"/>
<keyword evidence="2" id="KW-1185">Reference proteome</keyword>
<keyword evidence="1" id="KW-0808">Transferase</keyword>
<protein>
    <submittedName>
        <fullName evidence="1">Virginiamycin A acetyltransferase</fullName>
    </submittedName>
</protein>
<evidence type="ECO:0000313" key="1">
    <source>
        <dbReference type="EMBL" id="SEA18476.1"/>
    </source>
</evidence>
<dbReference type="GO" id="GO:0016740">
    <property type="term" value="F:transferase activity"/>
    <property type="evidence" value="ECO:0007669"/>
    <property type="project" value="UniProtKB-KW"/>
</dbReference>
<dbReference type="Gene3D" id="2.160.10.10">
    <property type="entry name" value="Hexapeptide repeat proteins"/>
    <property type="match status" value="1"/>
</dbReference>
<dbReference type="STRING" id="81409.SAMN04515656_10511"/>
<dbReference type="CDD" id="cd03349">
    <property type="entry name" value="LbH_XAT"/>
    <property type="match status" value="1"/>
</dbReference>
<organism evidence="1 2">
    <name type="scientific">Eubacterium aggregans</name>
    <dbReference type="NCBI Taxonomy" id="81409"/>
    <lineage>
        <taxon>Bacteria</taxon>
        <taxon>Bacillati</taxon>
        <taxon>Bacillota</taxon>
        <taxon>Clostridia</taxon>
        <taxon>Eubacteriales</taxon>
        <taxon>Eubacteriaceae</taxon>
        <taxon>Eubacterium</taxon>
    </lineage>
</organism>
<dbReference type="AlphaFoldDB" id="A0A1H3Z479"/>
<dbReference type="InterPro" id="IPR011004">
    <property type="entry name" value="Trimer_LpxA-like_sf"/>
</dbReference>
<sequence>MRKDNDKRVYLMDDSTDVVYLKNVIDDPEIQVGEHTYYHDFFKDPRDFLKNNILYHFPGFGDQIVIGKYCSIACGTKFLCPIANHSFTSLANYPFPIVPDHWELGEEDLAKVAQWKGPTTVGNDVWFGFESLIMPGVTIGDGAIIGSRSVVTKDVPPYTVVAGSPARVIRKRFDDTTIDQLLALKWWDLPDEQVKEIVPAIMAGDIEAVLERKWLSDAVREVVARIGAQGKE</sequence>
<dbReference type="EMBL" id="FNRK01000005">
    <property type="protein sequence ID" value="SEA18476.1"/>
    <property type="molecule type" value="Genomic_DNA"/>
</dbReference>
<dbReference type="RefSeq" id="WP_090305421.1">
    <property type="nucleotide sequence ID" value="NZ_FNRK01000005.1"/>
</dbReference>
<dbReference type="InterPro" id="IPR050179">
    <property type="entry name" value="Trans_hexapeptide_repeat"/>
</dbReference>
<accession>A0A1H3Z479</accession>